<name>A0A2P2L053_RHIMU</name>
<dbReference type="EMBL" id="GGEC01030854">
    <property type="protein sequence ID" value="MBX11338.1"/>
    <property type="molecule type" value="Transcribed_RNA"/>
</dbReference>
<proteinExistence type="predicted"/>
<reference evidence="1" key="1">
    <citation type="submission" date="2018-02" db="EMBL/GenBank/DDBJ databases">
        <title>Rhizophora mucronata_Transcriptome.</title>
        <authorList>
            <person name="Meera S.P."/>
            <person name="Sreeshan A."/>
            <person name="Augustine A."/>
        </authorList>
    </citation>
    <scope>NUCLEOTIDE SEQUENCE</scope>
    <source>
        <tissue evidence="1">Leaf</tissue>
    </source>
</reference>
<organism evidence="1">
    <name type="scientific">Rhizophora mucronata</name>
    <name type="common">Asiatic mangrove</name>
    <dbReference type="NCBI Taxonomy" id="61149"/>
    <lineage>
        <taxon>Eukaryota</taxon>
        <taxon>Viridiplantae</taxon>
        <taxon>Streptophyta</taxon>
        <taxon>Embryophyta</taxon>
        <taxon>Tracheophyta</taxon>
        <taxon>Spermatophyta</taxon>
        <taxon>Magnoliopsida</taxon>
        <taxon>eudicotyledons</taxon>
        <taxon>Gunneridae</taxon>
        <taxon>Pentapetalae</taxon>
        <taxon>rosids</taxon>
        <taxon>fabids</taxon>
        <taxon>Malpighiales</taxon>
        <taxon>Rhizophoraceae</taxon>
        <taxon>Rhizophora</taxon>
    </lineage>
</organism>
<sequence>MLKTVTNFTENFNLGKNIKFLYKLGATKFNINVLIKFCLKLFLHCCSTQNDTASI</sequence>
<evidence type="ECO:0000313" key="1">
    <source>
        <dbReference type="EMBL" id="MBX11338.1"/>
    </source>
</evidence>
<accession>A0A2P2L053</accession>
<dbReference type="AlphaFoldDB" id="A0A2P2L053"/>
<protein>
    <submittedName>
        <fullName evidence="1">Uncharacterized protein</fullName>
    </submittedName>
</protein>